<evidence type="ECO:0000256" key="3">
    <source>
        <dbReference type="ARBA" id="ARBA00022801"/>
    </source>
</evidence>
<dbReference type="Proteomes" id="UP000599523">
    <property type="component" value="Unassembled WGS sequence"/>
</dbReference>
<comment type="caution">
    <text evidence="9">The sequence shown here is derived from an EMBL/GenBank/DDBJ whole genome shotgun (WGS) entry which is preliminary data.</text>
</comment>
<feature type="domain" description="Peptidase M48" evidence="8">
    <location>
        <begin position="152"/>
        <end position="327"/>
    </location>
</feature>
<evidence type="ECO:0000259" key="8">
    <source>
        <dbReference type="Pfam" id="PF01435"/>
    </source>
</evidence>
<proteinExistence type="inferred from homology"/>
<evidence type="ECO:0000256" key="5">
    <source>
        <dbReference type="ARBA" id="ARBA00023049"/>
    </source>
</evidence>
<dbReference type="InterPro" id="IPR001915">
    <property type="entry name" value="Peptidase_M48"/>
</dbReference>
<evidence type="ECO:0000256" key="2">
    <source>
        <dbReference type="ARBA" id="ARBA00022723"/>
    </source>
</evidence>
<evidence type="ECO:0000256" key="6">
    <source>
        <dbReference type="RuleBase" id="RU003983"/>
    </source>
</evidence>
<comment type="similarity">
    <text evidence="6">Belongs to the peptidase M48 family.</text>
</comment>
<dbReference type="GO" id="GO:0006508">
    <property type="term" value="P:proteolysis"/>
    <property type="evidence" value="ECO:0007669"/>
    <property type="project" value="UniProtKB-KW"/>
</dbReference>
<feature type="transmembrane region" description="Helical" evidence="7">
    <location>
        <begin position="56"/>
        <end position="82"/>
    </location>
</feature>
<accession>A0A972J8Z1</accession>
<organism evidence="9 10">
    <name type="scientific">Azoarcus taiwanensis</name>
    <dbReference type="NCBI Taxonomy" id="666964"/>
    <lineage>
        <taxon>Bacteria</taxon>
        <taxon>Pseudomonadati</taxon>
        <taxon>Pseudomonadota</taxon>
        <taxon>Betaproteobacteria</taxon>
        <taxon>Rhodocyclales</taxon>
        <taxon>Zoogloeaceae</taxon>
        <taxon>Azoarcus</taxon>
    </lineage>
</organism>
<sequence>MALECSRLSPLRARIARAQAVRATLFLGLLGLLLIVSSALAFQAFADAIGLQSEGAYWGAARSLLLGVCAAALASCLIRWLFCRVPEPNGVRLERDAAESLYRAIDKVARRTGGGGIDHIHITGEMNAAIVQRPRWGLVGPMQTYLQLGLPLVHSVSGRQLNAILAHECAHLALQRKGLKAWGCHMRSWAFRVMEQLVDGLPFLPHLVHRQFNAFAVTGARLARLEEFEADQAAARIVGAPLVAQTLVEVSLRDRFLSDDFMCRVMAQSGSLRSPAIRPYREMAVGMAAGFRWPDVDGGRLGVRSLTGSEEIESSLHPPLSSRLAALGVWHVRASRSAGSAADKHLGHLLPELASTFDRAWWREVKRFWRTHYRRSRRREMRR</sequence>
<dbReference type="Pfam" id="PF01435">
    <property type="entry name" value="Peptidase_M48"/>
    <property type="match status" value="1"/>
</dbReference>
<keyword evidence="7" id="KW-0472">Membrane</keyword>
<keyword evidence="5 6" id="KW-0482">Metalloprotease</keyword>
<keyword evidence="7" id="KW-0812">Transmembrane</keyword>
<evidence type="ECO:0000313" key="9">
    <source>
        <dbReference type="EMBL" id="NMG03906.1"/>
    </source>
</evidence>
<name>A0A972J8Z1_9RHOO</name>
<evidence type="ECO:0000256" key="4">
    <source>
        <dbReference type="ARBA" id="ARBA00022833"/>
    </source>
</evidence>
<keyword evidence="10" id="KW-1185">Reference proteome</keyword>
<gene>
    <name evidence="9" type="ORF">GPA21_13140</name>
</gene>
<dbReference type="EMBL" id="WTVM01000081">
    <property type="protein sequence ID" value="NMG03906.1"/>
    <property type="molecule type" value="Genomic_DNA"/>
</dbReference>
<dbReference type="CDD" id="cd07328">
    <property type="entry name" value="M48_Ste24p_like"/>
    <property type="match status" value="1"/>
</dbReference>
<evidence type="ECO:0000256" key="7">
    <source>
        <dbReference type="SAM" id="Phobius"/>
    </source>
</evidence>
<protein>
    <submittedName>
        <fullName evidence="9">M48 family metalloprotease</fullName>
    </submittedName>
</protein>
<keyword evidence="7" id="KW-1133">Transmembrane helix</keyword>
<evidence type="ECO:0000256" key="1">
    <source>
        <dbReference type="ARBA" id="ARBA00022670"/>
    </source>
</evidence>
<dbReference type="GO" id="GO:0004222">
    <property type="term" value="F:metalloendopeptidase activity"/>
    <property type="evidence" value="ECO:0007669"/>
    <property type="project" value="InterPro"/>
</dbReference>
<comment type="cofactor">
    <cofactor evidence="6">
        <name>Zn(2+)</name>
        <dbReference type="ChEBI" id="CHEBI:29105"/>
    </cofactor>
    <text evidence="6">Binds 1 zinc ion per subunit.</text>
</comment>
<reference evidence="9" key="1">
    <citation type="submission" date="2019-12" db="EMBL/GenBank/DDBJ databases">
        <title>Comparative genomics gives insights into the taxonomy of the Azoarcus-Aromatoleum group and reveals separate origins of nif in the plant-associated Azoarcus and non-plant-associated Aromatoleum sub-groups.</title>
        <authorList>
            <person name="Lafos M."/>
            <person name="Maluk M."/>
            <person name="Batista M."/>
            <person name="Junghare M."/>
            <person name="Carmona M."/>
            <person name="Faoro H."/>
            <person name="Cruz L.M."/>
            <person name="Battistoni F."/>
            <person name="De Souza E."/>
            <person name="Pedrosa F."/>
            <person name="Chen W.-M."/>
            <person name="Poole P.S."/>
            <person name="Dixon R.A."/>
            <person name="James E.K."/>
        </authorList>
    </citation>
    <scope>NUCLEOTIDE SEQUENCE</scope>
    <source>
        <strain evidence="9">NSC3</strain>
    </source>
</reference>
<keyword evidence="2" id="KW-0479">Metal-binding</keyword>
<keyword evidence="3 6" id="KW-0378">Hydrolase</keyword>
<dbReference type="GO" id="GO:0046872">
    <property type="term" value="F:metal ion binding"/>
    <property type="evidence" value="ECO:0007669"/>
    <property type="project" value="UniProtKB-KW"/>
</dbReference>
<dbReference type="AlphaFoldDB" id="A0A972J8Z1"/>
<evidence type="ECO:0000313" key="10">
    <source>
        <dbReference type="Proteomes" id="UP000599523"/>
    </source>
</evidence>
<keyword evidence="4 6" id="KW-0862">Zinc</keyword>
<keyword evidence="1 6" id="KW-0645">Protease</keyword>